<name>A0ABV7KTI9_9PROT</name>
<dbReference type="Gene3D" id="2.60.120.480">
    <property type="entry name" value="Ureidoglycolate hydrolase"/>
    <property type="match status" value="1"/>
</dbReference>
<evidence type="ECO:0000256" key="2">
    <source>
        <dbReference type="ARBA" id="ARBA00022631"/>
    </source>
</evidence>
<comment type="subunit">
    <text evidence="1">Homodimer.</text>
</comment>
<gene>
    <name evidence="5" type="ORF">ACFOGJ_00115</name>
</gene>
<evidence type="ECO:0000256" key="4">
    <source>
        <dbReference type="ARBA" id="ARBA00047684"/>
    </source>
</evidence>
<dbReference type="Proteomes" id="UP001595528">
    <property type="component" value="Unassembled WGS sequence"/>
</dbReference>
<dbReference type="PIRSF" id="PIRSF017306">
    <property type="entry name" value="Ureidogly_hydro"/>
    <property type="match status" value="1"/>
</dbReference>
<dbReference type="Pfam" id="PF04115">
    <property type="entry name" value="Ureidogly_lyase"/>
    <property type="match status" value="1"/>
</dbReference>
<comment type="catalytic activity">
    <reaction evidence="4">
        <text>(S)-ureidoglycolate = urea + glyoxylate</text>
        <dbReference type="Rhea" id="RHEA:11304"/>
        <dbReference type="ChEBI" id="CHEBI:16199"/>
        <dbReference type="ChEBI" id="CHEBI:36655"/>
        <dbReference type="ChEBI" id="CHEBI:57296"/>
        <dbReference type="EC" id="4.3.2.3"/>
    </reaction>
</comment>
<dbReference type="CDD" id="cd20298">
    <property type="entry name" value="cupin_UAH"/>
    <property type="match status" value="1"/>
</dbReference>
<evidence type="ECO:0000313" key="5">
    <source>
        <dbReference type="EMBL" id="MFC3225612.1"/>
    </source>
</evidence>
<proteinExistence type="predicted"/>
<dbReference type="InterPro" id="IPR011051">
    <property type="entry name" value="RmlC_Cupin_sf"/>
</dbReference>
<dbReference type="EMBL" id="JBHRTR010000001">
    <property type="protein sequence ID" value="MFC3225612.1"/>
    <property type="molecule type" value="Genomic_DNA"/>
</dbReference>
<dbReference type="RefSeq" id="WP_379897336.1">
    <property type="nucleotide sequence ID" value="NZ_JBHRTR010000001.1"/>
</dbReference>
<dbReference type="GO" id="GO:0016829">
    <property type="term" value="F:lyase activity"/>
    <property type="evidence" value="ECO:0007669"/>
    <property type="project" value="UniProtKB-KW"/>
</dbReference>
<evidence type="ECO:0000256" key="1">
    <source>
        <dbReference type="ARBA" id="ARBA00011738"/>
    </source>
</evidence>
<evidence type="ECO:0000256" key="3">
    <source>
        <dbReference type="ARBA" id="ARBA00023239"/>
    </source>
</evidence>
<dbReference type="InterPro" id="IPR007247">
    <property type="entry name" value="Ureidogly_lyase"/>
</dbReference>
<dbReference type="SUPFAM" id="SSF51182">
    <property type="entry name" value="RmlC-like cupins"/>
    <property type="match status" value="1"/>
</dbReference>
<comment type="caution">
    <text evidence="5">The sequence shown here is derived from an EMBL/GenBank/DDBJ whole genome shotgun (WGS) entry which is preliminary data.</text>
</comment>
<keyword evidence="3 5" id="KW-0456">Lyase</keyword>
<dbReference type="InterPro" id="IPR047233">
    <property type="entry name" value="UAH_cupin"/>
</dbReference>
<keyword evidence="6" id="KW-1185">Reference proteome</keyword>
<dbReference type="InterPro" id="IPR024060">
    <property type="entry name" value="Ureidoglycolate_lyase_dom_sf"/>
</dbReference>
<keyword evidence="2" id="KW-0659">Purine metabolism</keyword>
<dbReference type="PANTHER" id="PTHR21221:SF1">
    <property type="entry name" value="UREIDOGLYCOLATE LYASE"/>
    <property type="match status" value="1"/>
</dbReference>
<organism evidence="5 6">
    <name type="scientific">Marinibaculum pumilum</name>
    <dbReference type="NCBI Taxonomy" id="1766165"/>
    <lineage>
        <taxon>Bacteria</taxon>
        <taxon>Pseudomonadati</taxon>
        <taxon>Pseudomonadota</taxon>
        <taxon>Alphaproteobacteria</taxon>
        <taxon>Rhodospirillales</taxon>
        <taxon>Rhodospirillaceae</taxon>
        <taxon>Marinibaculum</taxon>
    </lineage>
</organism>
<dbReference type="PANTHER" id="PTHR21221">
    <property type="entry name" value="UREIDOGLYCOLATE HYDROLASE"/>
    <property type="match status" value="1"/>
</dbReference>
<sequence length="167" mass="17852">MTETTIQAEPLTAAAFAPFGQVIDPEPATGKRLGFGTTIRFDDLIAFDFGDGRAKLDVYRVQPATGAIPVPFLERHPLSTQLFAALTPAPFLVVVAPPLADADGPDPARIRAFQGRPGQAISYHRGTWHGAILALERETDFIAIDRGGPEPNRDVADIGGVSVLPLR</sequence>
<evidence type="ECO:0000313" key="6">
    <source>
        <dbReference type="Proteomes" id="UP001595528"/>
    </source>
</evidence>
<accession>A0ABV7KTI9</accession>
<reference evidence="6" key="1">
    <citation type="journal article" date="2019" name="Int. J. Syst. Evol. Microbiol.">
        <title>The Global Catalogue of Microorganisms (GCM) 10K type strain sequencing project: providing services to taxonomists for standard genome sequencing and annotation.</title>
        <authorList>
            <consortium name="The Broad Institute Genomics Platform"/>
            <consortium name="The Broad Institute Genome Sequencing Center for Infectious Disease"/>
            <person name="Wu L."/>
            <person name="Ma J."/>
        </authorList>
    </citation>
    <scope>NUCLEOTIDE SEQUENCE [LARGE SCALE GENOMIC DNA]</scope>
    <source>
        <strain evidence="6">KCTC 42964</strain>
    </source>
</reference>
<protein>
    <submittedName>
        <fullName evidence="5">Ureidoglycolate lyase</fullName>
    </submittedName>
</protein>